<comment type="caution">
    <text evidence="3">The sequence shown here is derived from an EMBL/GenBank/DDBJ whole genome shotgun (WGS) entry which is preliminary data.</text>
</comment>
<name>A0A2T2X6F4_9FIRM</name>
<gene>
    <name evidence="3" type="ORF">C7B43_07120</name>
</gene>
<reference evidence="3 4" key="1">
    <citation type="journal article" date="2014" name="BMC Genomics">
        <title>Comparison of environmental and isolate Sulfobacillus genomes reveals diverse carbon, sulfur, nitrogen, and hydrogen metabolisms.</title>
        <authorList>
            <person name="Justice N.B."/>
            <person name="Norman A."/>
            <person name="Brown C.T."/>
            <person name="Singh A."/>
            <person name="Thomas B.C."/>
            <person name="Banfield J.F."/>
        </authorList>
    </citation>
    <scope>NUCLEOTIDE SEQUENCE [LARGE SCALE GENOMIC DNA]</scope>
    <source>
        <strain evidence="3">AMDSBA1</strain>
    </source>
</reference>
<dbReference type="Gene3D" id="3.40.50.1240">
    <property type="entry name" value="Phosphoglycerate mutase-like"/>
    <property type="match status" value="1"/>
</dbReference>
<dbReference type="InterPro" id="IPR050275">
    <property type="entry name" value="PGM_Phosphatase"/>
</dbReference>
<dbReference type="PANTHER" id="PTHR48100">
    <property type="entry name" value="BROAD-SPECIFICITY PHOSPHATASE YOR283W-RELATED"/>
    <property type="match status" value="1"/>
</dbReference>
<dbReference type="Proteomes" id="UP000242699">
    <property type="component" value="Unassembled WGS sequence"/>
</dbReference>
<dbReference type="CDD" id="cd07067">
    <property type="entry name" value="HP_PGM_like"/>
    <property type="match status" value="1"/>
</dbReference>
<dbReference type="InterPro" id="IPR013078">
    <property type="entry name" value="His_Pase_superF_clade-1"/>
</dbReference>
<accession>A0A2T2X6F4</accession>
<keyword evidence="2" id="KW-0413">Isomerase</keyword>
<protein>
    <submittedName>
        <fullName evidence="3">Histidine phosphatase family protein</fullName>
    </submittedName>
</protein>
<keyword evidence="1" id="KW-0324">Glycolysis</keyword>
<dbReference type="SUPFAM" id="SSF53254">
    <property type="entry name" value="Phosphoglycerate mutase-like"/>
    <property type="match status" value="1"/>
</dbReference>
<proteinExistence type="predicted"/>
<dbReference type="EMBL" id="PXYT01000013">
    <property type="protein sequence ID" value="PSR30047.1"/>
    <property type="molecule type" value="Genomic_DNA"/>
</dbReference>
<evidence type="ECO:0000313" key="4">
    <source>
        <dbReference type="Proteomes" id="UP000242699"/>
    </source>
</evidence>
<dbReference type="SMART" id="SM00855">
    <property type="entry name" value="PGAM"/>
    <property type="match status" value="1"/>
</dbReference>
<dbReference type="InterPro" id="IPR029033">
    <property type="entry name" value="His_PPase_superfam"/>
</dbReference>
<dbReference type="PROSITE" id="PS00175">
    <property type="entry name" value="PG_MUTASE"/>
    <property type="match status" value="1"/>
</dbReference>
<evidence type="ECO:0000313" key="3">
    <source>
        <dbReference type="EMBL" id="PSR30047.1"/>
    </source>
</evidence>
<organism evidence="3 4">
    <name type="scientific">Sulfobacillus benefaciens</name>
    <dbReference type="NCBI Taxonomy" id="453960"/>
    <lineage>
        <taxon>Bacteria</taxon>
        <taxon>Bacillati</taxon>
        <taxon>Bacillota</taxon>
        <taxon>Clostridia</taxon>
        <taxon>Eubacteriales</taxon>
        <taxon>Clostridiales Family XVII. Incertae Sedis</taxon>
        <taxon>Sulfobacillus</taxon>
    </lineage>
</organism>
<dbReference type="AlphaFoldDB" id="A0A2T2X6F4"/>
<dbReference type="GO" id="GO:0005737">
    <property type="term" value="C:cytoplasm"/>
    <property type="evidence" value="ECO:0007669"/>
    <property type="project" value="TreeGrafter"/>
</dbReference>
<dbReference type="InterPro" id="IPR001345">
    <property type="entry name" value="PG/BPGM_mutase_AS"/>
</dbReference>
<sequence length="213" mass="23343">MPLYADILLVRHGESEANAAGRLAYRTWDPPLTEAGAFQAERLAKQLITAPVRYIVTSPLLRAQQTVEPLAHIHHIQPIILDDLSEVDLGTWDGRRLKDLESDNLPDFRAWRQDPEANPPPGGENIVAVGERVLSALSAFLKTCQPASLTVGATHADCIKGAILVVLKAHGPASRHISVPNAGQLLLRYFDTGRWVLIFSPLCHAGEEDQDLD</sequence>
<evidence type="ECO:0000256" key="2">
    <source>
        <dbReference type="ARBA" id="ARBA00023235"/>
    </source>
</evidence>
<dbReference type="GO" id="GO:0016791">
    <property type="term" value="F:phosphatase activity"/>
    <property type="evidence" value="ECO:0007669"/>
    <property type="project" value="TreeGrafter"/>
</dbReference>
<dbReference type="Pfam" id="PF00300">
    <property type="entry name" value="His_Phos_1"/>
    <property type="match status" value="1"/>
</dbReference>
<dbReference type="PANTHER" id="PTHR48100:SF1">
    <property type="entry name" value="HISTIDINE PHOSPHATASE FAMILY PROTEIN-RELATED"/>
    <property type="match status" value="1"/>
</dbReference>
<evidence type="ECO:0000256" key="1">
    <source>
        <dbReference type="ARBA" id="ARBA00023152"/>
    </source>
</evidence>